<keyword evidence="3" id="KW-1185">Reference proteome</keyword>
<proteinExistence type="predicted"/>
<organism evidence="2 3">
    <name type="scientific">Caerostris darwini</name>
    <dbReference type="NCBI Taxonomy" id="1538125"/>
    <lineage>
        <taxon>Eukaryota</taxon>
        <taxon>Metazoa</taxon>
        <taxon>Ecdysozoa</taxon>
        <taxon>Arthropoda</taxon>
        <taxon>Chelicerata</taxon>
        <taxon>Arachnida</taxon>
        <taxon>Araneae</taxon>
        <taxon>Araneomorphae</taxon>
        <taxon>Entelegynae</taxon>
        <taxon>Araneoidea</taxon>
        <taxon>Araneidae</taxon>
        <taxon>Caerostris</taxon>
    </lineage>
</organism>
<feature type="region of interest" description="Disordered" evidence="1">
    <location>
        <begin position="45"/>
        <end position="90"/>
    </location>
</feature>
<dbReference type="Proteomes" id="UP001054837">
    <property type="component" value="Unassembled WGS sequence"/>
</dbReference>
<protein>
    <submittedName>
        <fullName evidence="2">Uncharacterized protein</fullName>
    </submittedName>
</protein>
<gene>
    <name evidence="2" type="ORF">CDAR_582681</name>
</gene>
<evidence type="ECO:0000313" key="2">
    <source>
        <dbReference type="EMBL" id="GIX97779.1"/>
    </source>
</evidence>
<sequence>MEKQKQEIKREKTVFSVDKETPVDNNNTKKESSAVCVSAGKKMEKHLGPEVASSRRKYSRESGDLLSESCDEQTRENTEGAQEGTAVCGD</sequence>
<comment type="caution">
    <text evidence="2">The sequence shown here is derived from an EMBL/GenBank/DDBJ whole genome shotgun (WGS) entry which is preliminary data.</text>
</comment>
<evidence type="ECO:0000313" key="3">
    <source>
        <dbReference type="Proteomes" id="UP001054837"/>
    </source>
</evidence>
<dbReference type="AlphaFoldDB" id="A0AAV4PL09"/>
<reference evidence="2 3" key="1">
    <citation type="submission" date="2021-06" db="EMBL/GenBank/DDBJ databases">
        <title>Caerostris darwini draft genome.</title>
        <authorList>
            <person name="Kono N."/>
            <person name="Arakawa K."/>
        </authorList>
    </citation>
    <scope>NUCLEOTIDE SEQUENCE [LARGE SCALE GENOMIC DNA]</scope>
</reference>
<name>A0AAV4PL09_9ARAC</name>
<accession>A0AAV4PL09</accession>
<evidence type="ECO:0000256" key="1">
    <source>
        <dbReference type="SAM" id="MobiDB-lite"/>
    </source>
</evidence>
<dbReference type="EMBL" id="BPLQ01003069">
    <property type="protein sequence ID" value="GIX97779.1"/>
    <property type="molecule type" value="Genomic_DNA"/>
</dbReference>